<keyword evidence="2" id="KW-1185">Reference proteome</keyword>
<protein>
    <submittedName>
        <fullName evidence="1">Uncharacterized protein</fullName>
    </submittedName>
</protein>
<name>A0ACB9SED3_9MYRT</name>
<proteinExistence type="predicted"/>
<dbReference type="EMBL" id="CM042880">
    <property type="protein sequence ID" value="KAI4389760.1"/>
    <property type="molecule type" value="Genomic_DNA"/>
</dbReference>
<gene>
    <name evidence="1" type="ORF">MLD38_001952</name>
</gene>
<dbReference type="Proteomes" id="UP001057402">
    <property type="component" value="Chromosome 1"/>
</dbReference>
<reference evidence="2" key="1">
    <citation type="journal article" date="2023" name="Front. Plant Sci.">
        <title>Chromosomal-level genome assembly of Melastoma candidum provides insights into trichome evolution.</title>
        <authorList>
            <person name="Zhong Y."/>
            <person name="Wu W."/>
            <person name="Sun C."/>
            <person name="Zou P."/>
            <person name="Liu Y."/>
            <person name="Dai S."/>
            <person name="Zhou R."/>
        </authorList>
    </citation>
    <scope>NUCLEOTIDE SEQUENCE [LARGE SCALE GENOMIC DNA]</scope>
</reference>
<organism evidence="1 2">
    <name type="scientific">Melastoma candidum</name>
    <dbReference type="NCBI Taxonomy" id="119954"/>
    <lineage>
        <taxon>Eukaryota</taxon>
        <taxon>Viridiplantae</taxon>
        <taxon>Streptophyta</taxon>
        <taxon>Embryophyta</taxon>
        <taxon>Tracheophyta</taxon>
        <taxon>Spermatophyta</taxon>
        <taxon>Magnoliopsida</taxon>
        <taxon>eudicotyledons</taxon>
        <taxon>Gunneridae</taxon>
        <taxon>Pentapetalae</taxon>
        <taxon>rosids</taxon>
        <taxon>malvids</taxon>
        <taxon>Myrtales</taxon>
        <taxon>Melastomataceae</taxon>
        <taxon>Melastomatoideae</taxon>
        <taxon>Melastomateae</taxon>
        <taxon>Melastoma</taxon>
    </lineage>
</organism>
<evidence type="ECO:0000313" key="1">
    <source>
        <dbReference type="EMBL" id="KAI4389760.1"/>
    </source>
</evidence>
<accession>A0ACB9SED3</accession>
<comment type="caution">
    <text evidence="1">The sequence shown here is derived from an EMBL/GenBank/DDBJ whole genome shotgun (WGS) entry which is preliminary data.</text>
</comment>
<sequence length="167" mass="18896">MRDQKVSLRNFSFEASAKLQHYGRGLLQIHFRVLARRFSRKLKNYSRRHYHPSLGSASAVGEDMSASYLLRPLLPKGRWIESRHPCFLFLFPFPDRLHTSCASVSARFLLSLSRFLISKSFVLRGIPASRFPFVVSAIWVFVLGRLRGGGIIGFSVNSVGNLGKSPL</sequence>
<evidence type="ECO:0000313" key="2">
    <source>
        <dbReference type="Proteomes" id="UP001057402"/>
    </source>
</evidence>